<dbReference type="EMBL" id="JARK01001545">
    <property type="protein sequence ID" value="EYB91190.1"/>
    <property type="molecule type" value="Genomic_DNA"/>
</dbReference>
<dbReference type="PROSITE" id="PS50021">
    <property type="entry name" value="CH"/>
    <property type="match status" value="3"/>
</dbReference>
<protein>
    <recommendedName>
        <fullName evidence="6">Calponin-homology (CH) domain-containing protein</fullName>
    </recommendedName>
</protein>
<keyword evidence="8" id="KW-1185">Reference proteome</keyword>
<comment type="similarity">
    <text evidence="1">Belongs to the filamin family.</text>
</comment>
<evidence type="ECO:0000259" key="6">
    <source>
        <dbReference type="PROSITE" id="PS50021"/>
    </source>
</evidence>
<dbReference type="SMART" id="SM00033">
    <property type="entry name" value="CH"/>
    <property type="match status" value="3"/>
</dbReference>
<dbReference type="GO" id="GO:0051015">
    <property type="term" value="F:actin filament binding"/>
    <property type="evidence" value="ECO:0007669"/>
    <property type="project" value="InterPro"/>
</dbReference>
<sequence>MDENRQFWIDIQCQTFTNWINQQIDSPQIVDISKDLANGVALIRLIEALQGRKYYGKIYEDDPTEIQMLLNVQMALDALREDGVKTVNIGSHDVVEGNTKLILGLIWCLIQRYQIASRSKIPPKKLVMAWIQSVLPELKLTNFRTNWNDGKALSALLEYCQPGLCPEWKGLDSEQGLANCERALKLATQYLAIPPIISAAHLNSPHLDELSCITYLSYFIMRGSCGYRATLYRVQQLLPESVVEDFEMSWSDGYLLSLLVEAVGGPAIDVEQMRFDTFEDCVENINIALEAAADIGVGSLVGAEDIADPQGEHLGVMALAAALCSIGPPPNFPTTQCFTNQQVNLDLAFADGGEVRVDELGVRVIGPAGRPVSADSVKLRKSRTSSGAVLSIIPRESGYHQVRIYCQGVELPSSPISLHVLSPEESRAASRAISNSSRDDVAAESREDVVLTSSDSNDVLQKSDSGSDVDISHKSFAQRRLHIIKQLETQNGLAKKESPSRAQSREQLPKTGKNTEKAVHLEASTHKEMSLRPPDIGLVSFSGLTEPCSVGSIVEVVINAHGDCAAGSVQVDAVSPSGRAQQCVVTKRANSYTASFTPQQVGLWKIGILYEGEHIRGSPFSCQVFDAGLVQVYGLDVGLVGQELRFNVNASEAGRGNLEVSVLRHGRHIPSTVEEESTPQVYRVNFVPDGAGQYKIHVLFNRMEVKGSPFILDIADASAVSVFGEQLRGASVGRPASFMIHAAAAGPNDITVEITAPSGKRRHGVVTALDDVSYKVEWIPQEAGEHSVDVRIFDQSVQDSPFACNVGAPEKVAVRAVPRRILTKDLHTEHSFEIDASSAGSGNLEIMINGGRVPCRVREIVNRQYKAVFTPTQSITHTIEMRFNGEEVAGSPWHIPVEDRPERRHETNRTTSYYSELSGAGLVRAPVNKVASFEITGEGLETNDIQAKIYGPDGREFPVRILSRGNGRYTAEYRIEQVGEHHLTVWIAGRKVDGSPLSVAGYSADRVRLEPLGGGAVGHPVQFVGESFCAPYSTPHSFPASLITLPLISKLATSAHRSPDTITVP</sequence>
<dbReference type="GO" id="GO:0030036">
    <property type="term" value="P:actin cytoskeleton organization"/>
    <property type="evidence" value="ECO:0007669"/>
    <property type="project" value="InterPro"/>
</dbReference>
<feature type="domain" description="Calponin-homology (CH)" evidence="6">
    <location>
        <begin position="10"/>
        <end position="114"/>
    </location>
</feature>
<feature type="domain" description="Calponin-homology (CH)" evidence="6">
    <location>
        <begin position="225"/>
        <end position="328"/>
    </location>
</feature>
<feature type="compositionally biased region" description="Polar residues" evidence="5">
    <location>
        <begin position="451"/>
        <end position="466"/>
    </location>
</feature>
<feature type="region of interest" description="Disordered" evidence="5">
    <location>
        <begin position="488"/>
        <end position="515"/>
    </location>
</feature>
<evidence type="ECO:0000313" key="8">
    <source>
        <dbReference type="Proteomes" id="UP000024635"/>
    </source>
</evidence>
<feature type="repeat" description="Filamin" evidence="4">
    <location>
        <begin position="907"/>
        <end position="1001"/>
    </location>
</feature>
<dbReference type="InterPro" id="IPR001589">
    <property type="entry name" value="Actinin_actin-bd_CS"/>
</dbReference>
<evidence type="ECO:0000256" key="4">
    <source>
        <dbReference type="PROSITE-ProRule" id="PRU00087"/>
    </source>
</evidence>
<dbReference type="InterPro" id="IPR001715">
    <property type="entry name" value="CH_dom"/>
</dbReference>
<dbReference type="AlphaFoldDB" id="A0A016SKP1"/>
<dbReference type="PANTHER" id="PTHR38537">
    <property type="entry name" value="JITTERBUG, ISOFORM N"/>
    <property type="match status" value="1"/>
</dbReference>
<dbReference type="SMART" id="SM00557">
    <property type="entry name" value="IG_FLMN"/>
    <property type="match status" value="6"/>
</dbReference>
<evidence type="ECO:0000256" key="3">
    <source>
        <dbReference type="ARBA" id="ARBA00023203"/>
    </source>
</evidence>
<dbReference type="InterPro" id="IPR036872">
    <property type="entry name" value="CH_dom_sf"/>
</dbReference>
<dbReference type="InterPro" id="IPR017868">
    <property type="entry name" value="Filamin/ABP280_repeat-like"/>
</dbReference>
<dbReference type="InterPro" id="IPR044801">
    <property type="entry name" value="Filamin"/>
</dbReference>
<dbReference type="PROSITE" id="PS50194">
    <property type="entry name" value="FILAMIN_REPEAT"/>
    <property type="match status" value="6"/>
</dbReference>
<dbReference type="PANTHER" id="PTHR38537:SF16">
    <property type="entry name" value="CALPONIN-HOMOLOGY (CH) DOMAIN-CONTAINING PROTEIN"/>
    <property type="match status" value="1"/>
</dbReference>
<feature type="repeat" description="Filamin" evidence="4">
    <location>
        <begin position="358"/>
        <end position="420"/>
    </location>
</feature>
<reference evidence="8" key="1">
    <citation type="journal article" date="2015" name="Nat. Genet.">
        <title>The genome and transcriptome of the zoonotic hookworm Ancylostoma ceylanicum identify infection-specific gene families.</title>
        <authorList>
            <person name="Schwarz E.M."/>
            <person name="Hu Y."/>
            <person name="Antoshechkin I."/>
            <person name="Miller M.M."/>
            <person name="Sternberg P.W."/>
            <person name="Aroian R.V."/>
        </authorList>
    </citation>
    <scope>NUCLEOTIDE SEQUENCE</scope>
    <source>
        <strain evidence="8">HY135</strain>
    </source>
</reference>
<keyword evidence="3" id="KW-0009">Actin-binding</keyword>
<evidence type="ECO:0000256" key="5">
    <source>
        <dbReference type="SAM" id="MobiDB-lite"/>
    </source>
</evidence>
<dbReference type="Gene3D" id="1.10.418.10">
    <property type="entry name" value="Calponin-like domain"/>
    <property type="match status" value="3"/>
</dbReference>
<dbReference type="PROSITE" id="PS00019">
    <property type="entry name" value="ACTININ_1"/>
    <property type="match status" value="1"/>
</dbReference>
<dbReference type="OrthoDB" id="18740at2759"/>
<dbReference type="InterPro" id="IPR014756">
    <property type="entry name" value="Ig_E-set"/>
</dbReference>
<keyword evidence="2" id="KW-0677">Repeat</keyword>
<dbReference type="SUPFAM" id="SSF47576">
    <property type="entry name" value="Calponin-homology domain, CH-domain"/>
    <property type="match status" value="2"/>
</dbReference>
<feature type="compositionally biased region" description="Basic and acidic residues" evidence="5">
    <location>
        <begin position="494"/>
        <end position="515"/>
    </location>
</feature>
<evidence type="ECO:0000313" key="7">
    <source>
        <dbReference type="EMBL" id="EYB91190.1"/>
    </source>
</evidence>
<dbReference type="Gene3D" id="2.60.40.10">
    <property type="entry name" value="Immunoglobulins"/>
    <property type="match status" value="6"/>
</dbReference>
<dbReference type="Pfam" id="PF00630">
    <property type="entry name" value="Filamin"/>
    <property type="match status" value="5"/>
</dbReference>
<dbReference type="InterPro" id="IPR013783">
    <property type="entry name" value="Ig-like_fold"/>
</dbReference>
<accession>A0A016SKP1</accession>
<dbReference type="Proteomes" id="UP000024635">
    <property type="component" value="Unassembled WGS sequence"/>
</dbReference>
<feature type="compositionally biased region" description="Basic and acidic residues" evidence="5">
    <location>
        <begin position="437"/>
        <end position="449"/>
    </location>
</feature>
<feature type="repeat" description="Filamin" evidence="4">
    <location>
        <begin position="634"/>
        <end position="714"/>
    </location>
</feature>
<name>A0A016SKP1_9BILA</name>
<dbReference type="Pfam" id="PF00307">
    <property type="entry name" value="CH"/>
    <property type="match status" value="3"/>
</dbReference>
<feature type="repeat" description="Filamin" evidence="4">
    <location>
        <begin position="804"/>
        <end position="897"/>
    </location>
</feature>
<feature type="domain" description="Calponin-homology (CH)" evidence="6">
    <location>
        <begin position="121"/>
        <end position="224"/>
    </location>
</feature>
<evidence type="ECO:0000256" key="1">
    <source>
        <dbReference type="ARBA" id="ARBA00009238"/>
    </source>
</evidence>
<feature type="region of interest" description="Disordered" evidence="5">
    <location>
        <begin position="431"/>
        <end position="472"/>
    </location>
</feature>
<dbReference type="InterPro" id="IPR001298">
    <property type="entry name" value="Filamin/ABP280_rpt"/>
</dbReference>
<comment type="caution">
    <text evidence="7">The sequence shown here is derived from an EMBL/GenBank/DDBJ whole genome shotgun (WGS) entry which is preliminary data.</text>
</comment>
<feature type="repeat" description="Filamin" evidence="4">
    <location>
        <begin position="712"/>
        <end position="806"/>
    </location>
</feature>
<proteinExistence type="inferred from homology"/>
<dbReference type="SUPFAM" id="SSF81296">
    <property type="entry name" value="E set domains"/>
    <property type="match status" value="6"/>
</dbReference>
<feature type="repeat" description="Filamin" evidence="4">
    <location>
        <begin position="543"/>
        <end position="624"/>
    </location>
</feature>
<evidence type="ECO:0000256" key="2">
    <source>
        <dbReference type="ARBA" id="ARBA00022737"/>
    </source>
</evidence>
<gene>
    <name evidence="7" type="primary">Acey_s0209.g2104</name>
    <name evidence="7" type="synonym">Acey-fln-2</name>
    <name evidence="7" type="ORF">Y032_0209g2104</name>
</gene>
<organism evidence="7 8">
    <name type="scientific">Ancylostoma ceylanicum</name>
    <dbReference type="NCBI Taxonomy" id="53326"/>
    <lineage>
        <taxon>Eukaryota</taxon>
        <taxon>Metazoa</taxon>
        <taxon>Ecdysozoa</taxon>
        <taxon>Nematoda</taxon>
        <taxon>Chromadorea</taxon>
        <taxon>Rhabditida</taxon>
        <taxon>Rhabditina</taxon>
        <taxon>Rhabditomorpha</taxon>
        <taxon>Strongyloidea</taxon>
        <taxon>Ancylostomatidae</taxon>
        <taxon>Ancylostomatinae</taxon>
        <taxon>Ancylostoma</taxon>
    </lineage>
</organism>